<dbReference type="Proteomes" id="UP000315082">
    <property type="component" value="Chromosome"/>
</dbReference>
<protein>
    <submittedName>
        <fullName evidence="2">Tellurite resistance protein TehB</fullName>
    </submittedName>
</protein>
<dbReference type="KEGG" id="rcf:Poly24_46200"/>
<dbReference type="InterPro" id="IPR029063">
    <property type="entry name" value="SAM-dependent_MTases_sf"/>
</dbReference>
<dbReference type="EMBL" id="CP036348">
    <property type="protein sequence ID" value="QDV70887.1"/>
    <property type="molecule type" value="Genomic_DNA"/>
</dbReference>
<dbReference type="AlphaFoldDB" id="A0A518JZA5"/>
<dbReference type="InterPro" id="IPR041698">
    <property type="entry name" value="Methyltransf_25"/>
</dbReference>
<keyword evidence="3" id="KW-1185">Reference proteome</keyword>
<dbReference type="OrthoDB" id="9804312at2"/>
<dbReference type="SUPFAM" id="SSF53335">
    <property type="entry name" value="S-adenosyl-L-methionine-dependent methyltransferases"/>
    <property type="match status" value="1"/>
</dbReference>
<name>A0A518JZA5_9BACT</name>
<reference evidence="2 3" key="1">
    <citation type="submission" date="2019-02" db="EMBL/GenBank/DDBJ databases">
        <title>Deep-cultivation of Planctomycetes and their phenomic and genomic characterization uncovers novel biology.</title>
        <authorList>
            <person name="Wiegand S."/>
            <person name="Jogler M."/>
            <person name="Boedeker C."/>
            <person name="Pinto D."/>
            <person name="Vollmers J."/>
            <person name="Rivas-Marin E."/>
            <person name="Kohn T."/>
            <person name="Peeters S.H."/>
            <person name="Heuer A."/>
            <person name="Rast P."/>
            <person name="Oberbeckmann S."/>
            <person name="Bunk B."/>
            <person name="Jeske O."/>
            <person name="Meyerdierks A."/>
            <person name="Storesund J.E."/>
            <person name="Kallscheuer N."/>
            <person name="Luecker S."/>
            <person name="Lage O.M."/>
            <person name="Pohl T."/>
            <person name="Merkel B.J."/>
            <person name="Hornburger P."/>
            <person name="Mueller R.-W."/>
            <person name="Bruemmer F."/>
            <person name="Labrenz M."/>
            <person name="Spormann A.M."/>
            <person name="Op den Camp H."/>
            <person name="Overmann J."/>
            <person name="Amann R."/>
            <person name="Jetten M.S.M."/>
            <person name="Mascher T."/>
            <person name="Medema M.H."/>
            <person name="Devos D.P."/>
            <person name="Kaster A.-K."/>
            <person name="Ovreas L."/>
            <person name="Rohde M."/>
            <person name="Galperin M.Y."/>
            <person name="Jogler C."/>
        </authorList>
    </citation>
    <scope>NUCLEOTIDE SEQUENCE [LARGE SCALE GENOMIC DNA]</scope>
    <source>
        <strain evidence="2 3">Poly24</strain>
    </source>
</reference>
<organism evidence="2 3">
    <name type="scientific">Rosistilla carotiformis</name>
    <dbReference type="NCBI Taxonomy" id="2528017"/>
    <lineage>
        <taxon>Bacteria</taxon>
        <taxon>Pseudomonadati</taxon>
        <taxon>Planctomycetota</taxon>
        <taxon>Planctomycetia</taxon>
        <taxon>Pirellulales</taxon>
        <taxon>Pirellulaceae</taxon>
        <taxon>Rosistilla</taxon>
    </lineage>
</organism>
<evidence type="ECO:0000313" key="3">
    <source>
        <dbReference type="Proteomes" id="UP000315082"/>
    </source>
</evidence>
<evidence type="ECO:0000259" key="1">
    <source>
        <dbReference type="Pfam" id="PF13649"/>
    </source>
</evidence>
<feature type="domain" description="Methyltransferase" evidence="1">
    <location>
        <begin position="36"/>
        <end position="128"/>
    </location>
</feature>
<dbReference type="RefSeq" id="WP_145100829.1">
    <property type="nucleotide sequence ID" value="NZ_CP036348.1"/>
</dbReference>
<gene>
    <name evidence="2" type="ORF">Poly24_46200</name>
</gene>
<accession>A0A518JZA5</accession>
<proteinExistence type="predicted"/>
<dbReference type="Gene3D" id="3.40.50.150">
    <property type="entry name" value="Vaccinia Virus protein VP39"/>
    <property type="match status" value="1"/>
</dbReference>
<evidence type="ECO:0000313" key="2">
    <source>
        <dbReference type="EMBL" id="QDV70887.1"/>
    </source>
</evidence>
<dbReference type="Pfam" id="PF13649">
    <property type="entry name" value="Methyltransf_25"/>
    <property type="match status" value="1"/>
</dbReference>
<sequence>MSQPDWNARYSASEFAYGTEPNSFLKQHADLLLDPVLSIAEGEGRNAVFLASKGLRVHAVDNSSVGLAKAAKLAADRKVDITTEVTDLQNFTPEPNAYGGVVSIYAHLPSSIRAKLYPLLVKTMRPGGILILESYSENQRGRGTGGPSDPDLLLTCGKVEKEWVGLETILLQETEREVLEGKFHTGLASVIQYIGKKSS</sequence>